<feature type="compositionally biased region" description="Low complexity" evidence="2">
    <location>
        <begin position="658"/>
        <end position="680"/>
    </location>
</feature>
<feature type="domain" description="CheB-type methylesterase" evidence="3">
    <location>
        <begin position="8"/>
        <end position="195"/>
    </location>
</feature>
<dbReference type="STRING" id="1217970.SAMN05444002_0342"/>
<keyword evidence="5" id="KW-0489">Methyltransferase</keyword>
<dbReference type="EMBL" id="FSRL01000001">
    <property type="protein sequence ID" value="SIN78118.1"/>
    <property type="molecule type" value="Genomic_DNA"/>
</dbReference>
<keyword evidence="1" id="KW-0378">Hydrolase</keyword>
<dbReference type="SUPFAM" id="SSF47757">
    <property type="entry name" value="Chemotaxis receptor methyltransferase CheR, N-terminal domain"/>
    <property type="match status" value="1"/>
</dbReference>
<evidence type="ECO:0000313" key="6">
    <source>
        <dbReference type="Proteomes" id="UP000184932"/>
    </source>
</evidence>
<gene>
    <name evidence="5" type="ORF">SAMN05444002_0342</name>
</gene>
<feature type="active site" evidence="1">
    <location>
        <position position="44"/>
    </location>
</feature>
<dbReference type="InterPro" id="IPR050903">
    <property type="entry name" value="Bact_Chemotaxis_MeTrfase"/>
</dbReference>
<dbReference type="GO" id="GO:0000156">
    <property type="term" value="F:phosphorelay response regulator activity"/>
    <property type="evidence" value="ECO:0007669"/>
    <property type="project" value="InterPro"/>
</dbReference>
<dbReference type="InterPro" id="IPR000014">
    <property type="entry name" value="PAS"/>
</dbReference>
<protein>
    <submittedName>
        <fullName evidence="5">Chemotaxis protein methyltransferase CheR/two-component system, chemotaxis family, CheB/CheR fusion protein</fullName>
    </submittedName>
</protein>
<dbReference type="PROSITE" id="PS50123">
    <property type="entry name" value="CHER"/>
    <property type="match status" value="1"/>
</dbReference>
<dbReference type="InterPro" id="IPR000673">
    <property type="entry name" value="Sig_transdc_resp-reg_Me-estase"/>
</dbReference>
<dbReference type="GO" id="GO:0008984">
    <property type="term" value="F:protein-glutamate methylesterase activity"/>
    <property type="evidence" value="ECO:0007669"/>
    <property type="project" value="InterPro"/>
</dbReference>
<dbReference type="Pfam" id="PF08447">
    <property type="entry name" value="PAS_3"/>
    <property type="match status" value="2"/>
</dbReference>
<dbReference type="Gene3D" id="3.30.450.20">
    <property type="entry name" value="PAS domain"/>
    <property type="match status" value="2"/>
</dbReference>
<reference evidence="6" key="1">
    <citation type="submission" date="2016-11" db="EMBL/GenBank/DDBJ databases">
        <authorList>
            <person name="Varghese N."/>
            <person name="Submissions S."/>
        </authorList>
    </citation>
    <scope>NUCLEOTIDE SEQUENCE [LARGE SCALE GENOMIC DNA]</scope>
    <source>
        <strain evidence="6">DSM 29440</strain>
    </source>
</reference>
<dbReference type="PANTHER" id="PTHR24422">
    <property type="entry name" value="CHEMOTAXIS PROTEIN METHYLTRANSFERASE"/>
    <property type="match status" value="1"/>
</dbReference>
<dbReference type="InterPro" id="IPR013655">
    <property type="entry name" value="PAS_fold_3"/>
</dbReference>
<dbReference type="SMART" id="SM00086">
    <property type="entry name" value="PAC"/>
    <property type="match status" value="2"/>
</dbReference>
<dbReference type="CDD" id="cd16434">
    <property type="entry name" value="CheB-CheR_fusion"/>
    <property type="match status" value="1"/>
</dbReference>
<sequence>MARTAEKPPVVVGIAASAGGLEAMSLFLQNLPKGLNCAYVLAQHMSPSHESMLVKLLSRETALEVREIREPVEPRADTIYIPPPGSDVGLHEGRLEVLTPAGHPATPKPSADRLFKALAEGLGPRCMGVVLSGTGSDGSYGVQAIREAGGITLAQEPASAKYDSMPVQAVRTGCVDLVLTPQQLGKHLAQILNQPGDLEELRRMGEEATKNADLFQILLAHTMVDFRQYKESTINRRVHRRMVAKGIGTQAEYIDFLRRSQEEVEALYKDLLISVTRFFRDREQFTVLSDVIRDRILAKPGATMRIWVVGCATGEEAYSIAALYAEAAGGLEALGKETLQVFATDIDEHALAVGRKGSYPRSAADDIPPDLLEKYFDISGDRLLVRQSLRNCVMFTRHNIFQDAPFMSIDLVSIRNVLIYFDTNLQDRVLSRVQYALAPDGLLFLGTSETTGAMESHFVSCDPVAKIYGKRATPTLDMANFGSNHAIRASRRLLTRQKPPTPDNVNDWGHFHALVGALAENAVLVNHESAVLKVYGDLAPFSQITDAMFKGFNLRLLKTPLANESTTLVLVALKNMKMRVGQWHRIDGRDFNHARLVAYPIQPQGQGDRYVLLAIETELRATPEARDEERTDYLTYIETELSRTREALNVTMEQLQTSNEELQSLNEELQSSNEELQSTNEELETSNEELQSTNEELITVNEELIVNSTELQRTTAELNGIVDGLPTTMLMLDQGLLIRHASRRAITEFHLRIRGQSMGHISQCHLPEGYPPIVDLCSEALLSRKFVSRQFGVGMRRFLLTIAPLVNGSDELIGLVVMVTQLESSLETSLNDALRRFGKIGTWQVQLPEYELKWSEETYAIHGLPADHGPVTMDRALEFYHPDDREAVRARLDKALEECDSFHFTARLNRADGQLIVVESSGTVIADRLNTPAAVVGVIRNYSLMQTESMLLRLYNEVSTDEGIGLYSYDVIHGVNYWNPKLYSLFGIDPSVPPSIEAALERLSPESAAKVRVLLDAAMTHGDPYDFEGEIRMPDGSFAPYRSTGRPYRNDEGRISHVFGTLRLLENG</sequence>
<dbReference type="InterPro" id="IPR001610">
    <property type="entry name" value="PAC"/>
</dbReference>
<keyword evidence="5" id="KW-0808">Transferase</keyword>
<dbReference type="PROSITE" id="PS50122">
    <property type="entry name" value="CHEB"/>
    <property type="match status" value="1"/>
</dbReference>
<dbReference type="InterPro" id="IPR035909">
    <property type="entry name" value="CheB_C"/>
</dbReference>
<keyword evidence="1" id="KW-0145">Chemotaxis</keyword>
<dbReference type="RefSeq" id="WP_074254535.1">
    <property type="nucleotide sequence ID" value="NZ_FSRL01000001.1"/>
</dbReference>
<feature type="active site" evidence="1">
    <location>
        <position position="137"/>
    </location>
</feature>
<dbReference type="GO" id="GO:0008757">
    <property type="term" value="F:S-adenosylmethionine-dependent methyltransferase activity"/>
    <property type="evidence" value="ECO:0007669"/>
    <property type="project" value="InterPro"/>
</dbReference>
<dbReference type="InterPro" id="IPR000780">
    <property type="entry name" value="CheR_MeTrfase"/>
</dbReference>
<dbReference type="InterPro" id="IPR035965">
    <property type="entry name" value="PAS-like_dom_sf"/>
</dbReference>
<dbReference type="OrthoDB" id="9816309at2"/>
<feature type="domain" description="CheR-type methyltransferase" evidence="4">
    <location>
        <begin position="216"/>
        <end position="450"/>
    </location>
</feature>
<dbReference type="Pfam" id="PF01339">
    <property type="entry name" value="CheB_methylest"/>
    <property type="match status" value="1"/>
</dbReference>
<dbReference type="InterPro" id="IPR029063">
    <property type="entry name" value="SAM-dependent_MTases_sf"/>
</dbReference>
<dbReference type="PANTHER" id="PTHR24422:SF27">
    <property type="entry name" value="PROTEIN-GLUTAMATE O-METHYLTRANSFERASE"/>
    <property type="match status" value="1"/>
</dbReference>
<evidence type="ECO:0000313" key="5">
    <source>
        <dbReference type="EMBL" id="SIN78118.1"/>
    </source>
</evidence>
<organism evidence="5 6">
    <name type="scientific">Vannielia litorea</name>
    <dbReference type="NCBI Taxonomy" id="1217970"/>
    <lineage>
        <taxon>Bacteria</taxon>
        <taxon>Pseudomonadati</taxon>
        <taxon>Pseudomonadota</taxon>
        <taxon>Alphaproteobacteria</taxon>
        <taxon>Rhodobacterales</taxon>
        <taxon>Paracoccaceae</taxon>
        <taxon>Vannielia</taxon>
    </lineage>
</organism>
<evidence type="ECO:0000256" key="2">
    <source>
        <dbReference type="SAM" id="MobiDB-lite"/>
    </source>
</evidence>
<evidence type="ECO:0000259" key="3">
    <source>
        <dbReference type="PROSITE" id="PS50122"/>
    </source>
</evidence>
<dbReference type="SUPFAM" id="SSF53335">
    <property type="entry name" value="S-adenosyl-L-methionine-dependent methyltransferases"/>
    <property type="match status" value="1"/>
</dbReference>
<dbReference type="Pfam" id="PF03705">
    <property type="entry name" value="CheR_N"/>
    <property type="match status" value="1"/>
</dbReference>
<evidence type="ECO:0000256" key="1">
    <source>
        <dbReference type="PROSITE-ProRule" id="PRU00050"/>
    </source>
</evidence>
<evidence type="ECO:0000259" key="4">
    <source>
        <dbReference type="PROSITE" id="PS50123"/>
    </source>
</evidence>
<accession>A0A1N6E509</accession>
<proteinExistence type="predicted"/>
<feature type="active site" evidence="1">
    <location>
        <position position="17"/>
    </location>
</feature>
<dbReference type="AlphaFoldDB" id="A0A1N6E509"/>
<dbReference type="GO" id="GO:0005737">
    <property type="term" value="C:cytoplasm"/>
    <property type="evidence" value="ECO:0007669"/>
    <property type="project" value="InterPro"/>
</dbReference>
<dbReference type="SUPFAM" id="SSF52738">
    <property type="entry name" value="Methylesterase CheB, C-terminal domain"/>
    <property type="match status" value="1"/>
</dbReference>
<dbReference type="SUPFAM" id="SSF55785">
    <property type="entry name" value="PYP-like sensor domain (PAS domain)"/>
    <property type="match status" value="2"/>
</dbReference>
<dbReference type="Pfam" id="PF01739">
    <property type="entry name" value="CheR"/>
    <property type="match status" value="1"/>
</dbReference>
<dbReference type="InterPro" id="IPR022642">
    <property type="entry name" value="CheR_C"/>
</dbReference>
<dbReference type="GO" id="GO:0032259">
    <property type="term" value="P:methylation"/>
    <property type="evidence" value="ECO:0007669"/>
    <property type="project" value="UniProtKB-KW"/>
</dbReference>
<dbReference type="InterPro" id="IPR022641">
    <property type="entry name" value="CheR_N"/>
</dbReference>
<name>A0A1N6E509_9RHOB</name>
<dbReference type="Gene3D" id="3.40.50.180">
    <property type="entry name" value="Methylesterase CheB, C-terminal domain"/>
    <property type="match status" value="1"/>
</dbReference>
<dbReference type="GO" id="GO:0006935">
    <property type="term" value="P:chemotaxis"/>
    <property type="evidence" value="ECO:0007669"/>
    <property type="project" value="UniProtKB-UniRule"/>
</dbReference>
<dbReference type="SMART" id="SM00138">
    <property type="entry name" value="MeTrc"/>
    <property type="match status" value="1"/>
</dbReference>
<keyword evidence="6" id="KW-1185">Reference proteome</keyword>
<dbReference type="CDD" id="cd00130">
    <property type="entry name" value="PAS"/>
    <property type="match status" value="1"/>
</dbReference>
<dbReference type="Gene3D" id="3.40.50.150">
    <property type="entry name" value="Vaccinia Virus protein VP39"/>
    <property type="match status" value="1"/>
</dbReference>
<feature type="region of interest" description="Disordered" evidence="2">
    <location>
        <begin position="658"/>
        <end position="686"/>
    </location>
</feature>
<dbReference type="PRINTS" id="PR00996">
    <property type="entry name" value="CHERMTFRASE"/>
</dbReference>
<dbReference type="Proteomes" id="UP000184932">
    <property type="component" value="Unassembled WGS sequence"/>
</dbReference>